<sequence length="44" mass="4940">MLLMVIDECSEVGSTTDEDSYCPDIHPNHRTNQDGLFDDVIEGK</sequence>
<gene>
    <name evidence="1" type="ORF">SAMN05421858_3363</name>
</gene>
<keyword evidence="2" id="KW-1185">Reference proteome</keyword>
<evidence type="ECO:0000313" key="1">
    <source>
        <dbReference type="EMBL" id="SIR69000.1"/>
    </source>
</evidence>
<organism evidence="1 2">
    <name type="scientific">Haladaptatus litoreus</name>
    <dbReference type="NCBI Taxonomy" id="553468"/>
    <lineage>
        <taxon>Archaea</taxon>
        <taxon>Methanobacteriati</taxon>
        <taxon>Methanobacteriota</taxon>
        <taxon>Stenosarchaea group</taxon>
        <taxon>Halobacteria</taxon>
        <taxon>Halobacteriales</taxon>
        <taxon>Haladaptataceae</taxon>
        <taxon>Haladaptatus</taxon>
    </lineage>
</organism>
<proteinExistence type="predicted"/>
<dbReference type="AlphaFoldDB" id="A0A1N7CZP1"/>
<reference evidence="2" key="1">
    <citation type="submission" date="2017-01" db="EMBL/GenBank/DDBJ databases">
        <authorList>
            <person name="Varghese N."/>
            <person name="Submissions S."/>
        </authorList>
    </citation>
    <scope>NUCLEOTIDE SEQUENCE [LARGE SCALE GENOMIC DNA]</scope>
    <source>
        <strain evidence="2">CGMCC 1.7737</strain>
    </source>
</reference>
<protein>
    <submittedName>
        <fullName evidence="1">Uncharacterized protein</fullName>
    </submittedName>
</protein>
<accession>A0A1N7CZP1</accession>
<name>A0A1N7CZP1_9EURY</name>
<dbReference type="Proteomes" id="UP000186914">
    <property type="component" value="Unassembled WGS sequence"/>
</dbReference>
<evidence type="ECO:0000313" key="2">
    <source>
        <dbReference type="Proteomes" id="UP000186914"/>
    </source>
</evidence>
<dbReference type="EMBL" id="FTNO01000003">
    <property type="protein sequence ID" value="SIR69000.1"/>
    <property type="molecule type" value="Genomic_DNA"/>
</dbReference>